<comment type="caution">
    <text evidence="2">The sequence shown here is derived from an EMBL/GenBank/DDBJ whole genome shotgun (WGS) entry which is preliminary data.</text>
</comment>
<dbReference type="EMBL" id="JAGQDG010000008">
    <property type="protein sequence ID" value="MBQ0937397.1"/>
    <property type="molecule type" value="Genomic_DNA"/>
</dbReference>
<dbReference type="SUPFAM" id="SSF55729">
    <property type="entry name" value="Acyl-CoA N-acyltransferases (Nat)"/>
    <property type="match status" value="1"/>
</dbReference>
<dbReference type="InterPro" id="IPR051531">
    <property type="entry name" value="N-acetyltransferase"/>
</dbReference>
<name>A0ABS5E1W3_9BURK</name>
<accession>A0ABS5E1W3</accession>
<evidence type="ECO:0000313" key="3">
    <source>
        <dbReference type="Proteomes" id="UP000672097"/>
    </source>
</evidence>
<feature type="domain" description="N-acetyltransferase" evidence="1">
    <location>
        <begin position="17"/>
        <end position="175"/>
    </location>
</feature>
<dbReference type="RefSeq" id="WP_210810938.1">
    <property type="nucleotide sequence ID" value="NZ_JAGQDG010000008.1"/>
</dbReference>
<evidence type="ECO:0000313" key="2">
    <source>
        <dbReference type="EMBL" id="MBQ0937397.1"/>
    </source>
</evidence>
<keyword evidence="3" id="KW-1185">Reference proteome</keyword>
<gene>
    <name evidence="2" type="ORF">KAK11_18880</name>
</gene>
<dbReference type="Gene3D" id="3.40.630.30">
    <property type="match status" value="1"/>
</dbReference>
<dbReference type="Proteomes" id="UP000672097">
    <property type="component" value="Unassembled WGS sequence"/>
</dbReference>
<evidence type="ECO:0000259" key="1">
    <source>
        <dbReference type="PROSITE" id="PS51186"/>
    </source>
</evidence>
<organism evidence="2 3">
    <name type="scientific">Ideonella paludis</name>
    <dbReference type="NCBI Taxonomy" id="1233411"/>
    <lineage>
        <taxon>Bacteria</taxon>
        <taxon>Pseudomonadati</taxon>
        <taxon>Pseudomonadota</taxon>
        <taxon>Betaproteobacteria</taxon>
        <taxon>Burkholderiales</taxon>
        <taxon>Sphaerotilaceae</taxon>
        <taxon>Ideonella</taxon>
    </lineage>
</organism>
<reference evidence="2 3" key="1">
    <citation type="submission" date="2021-04" db="EMBL/GenBank/DDBJ databases">
        <title>The genome sequence of type strain Ideonella paludis KCTC 32238.</title>
        <authorList>
            <person name="Liu Y."/>
        </authorList>
    </citation>
    <scope>NUCLEOTIDE SEQUENCE [LARGE SCALE GENOMIC DNA]</scope>
    <source>
        <strain evidence="2 3">KCTC 32238</strain>
    </source>
</reference>
<proteinExistence type="predicted"/>
<dbReference type="PANTHER" id="PTHR43792:SF1">
    <property type="entry name" value="N-ACETYLTRANSFERASE DOMAIN-CONTAINING PROTEIN"/>
    <property type="match status" value="1"/>
</dbReference>
<protein>
    <submittedName>
        <fullName evidence="2">GNAT family N-acetyltransferase</fullName>
    </submittedName>
</protein>
<dbReference type="PROSITE" id="PS51186">
    <property type="entry name" value="GNAT"/>
    <property type="match status" value="1"/>
</dbReference>
<dbReference type="PANTHER" id="PTHR43792">
    <property type="entry name" value="GNAT FAMILY, PUTATIVE (AFU_ORTHOLOGUE AFUA_3G00765)-RELATED-RELATED"/>
    <property type="match status" value="1"/>
</dbReference>
<sequence>MTAPTVSPQSAWPTARLLLRPWQDSDREPFAALNADPEVMRYFPSPLSRAQSDAMVDRIQQRMAEQGWGLWAVQRQDTTAFIGFVGLARPNAELPFAPCVEVGWRLARAHWYQGFATEAAREALRIGFECLGLPEIVSFTAAINQPSRAVMERLGMVNRGEDFDHPAVPEGSPLRRHVLYRLS</sequence>
<dbReference type="Pfam" id="PF13302">
    <property type="entry name" value="Acetyltransf_3"/>
    <property type="match status" value="1"/>
</dbReference>
<dbReference type="InterPro" id="IPR000182">
    <property type="entry name" value="GNAT_dom"/>
</dbReference>
<dbReference type="InterPro" id="IPR016181">
    <property type="entry name" value="Acyl_CoA_acyltransferase"/>
</dbReference>